<dbReference type="EMBL" id="REGN01003114">
    <property type="protein sequence ID" value="RNA24455.1"/>
    <property type="molecule type" value="Genomic_DNA"/>
</dbReference>
<protein>
    <submittedName>
        <fullName evidence="2">Uncharacterized protein</fullName>
    </submittedName>
</protein>
<keyword evidence="3" id="KW-1185">Reference proteome</keyword>
<dbReference type="Proteomes" id="UP000276133">
    <property type="component" value="Unassembled WGS sequence"/>
</dbReference>
<evidence type="ECO:0000256" key="1">
    <source>
        <dbReference type="SAM" id="MobiDB-lite"/>
    </source>
</evidence>
<sequence>MNHKIQSIISVGLFISFTNKKFYTKSIKLIILNKIFLSYKIIYRVIHNVLRIFRPMSKYERIIRYGFKYIFQIFHSHYQGLLSSPNRYDQVCFFWDQTKKKLENLGKLTLKNDLVLRLSSNSSFISSSLKIVSLFSLKVDDSVFVNVKYSLSSSSSSKSIDSIGSFSDSLSFKDPNNDSISTSSSSSSSIYSS</sequence>
<proteinExistence type="predicted"/>
<evidence type="ECO:0000313" key="3">
    <source>
        <dbReference type="Proteomes" id="UP000276133"/>
    </source>
</evidence>
<name>A0A3M7RMA9_BRAPC</name>
<dbReference type="AlphaFoldDB" id="A0A3M7RMA9"/>
<organism evidence="2 3">
    <name type="scientific">Brachionus plicatilis</name>
    <name type="common">Marine rotifer</name>
    <name type="synonym">Brachionus muelleri</name>
    <dbReference type="NCBI Taxonomy" id="10195"/>
    <lineage>
        <taxon>Eukaryota</taxon>
        <taxon>Metazoa</taxon>
        <taxon>Spiralia</taxon>
        <taxon>Gnathifera</taxon>
        <taxon>Rotifera</taxon>
        <taxon>Eurotatoria</taxon>
        <taxon>Monogononta</taxon>
        <taxon>Pseudotrocha</taxon>
        <taxon>Ploima</taxon>
        <taxon>Brachionidae</taxon>
        <taxon>Brachionus</taxon>
    </lineage>
</organism>
<comment type="caution">
    <text evidence="2">The sequence shown here is derived from an EMBL/GenBank/DDBJ whole genome shotgun (WGS) entry which is preliminary data.</text>
</comment>
<gene>
    <name evidence="2" type="ORF">BpHYR1_051880</name>
</gene>
<feature type="region of interest" description="Disordered" evidence="1">
    <location>
        <begin position="154"/>
        <end position="193"/>
    </location>
</feature>
<accession>A0A3M7RMA9</accession>
<reference evidence="2 3" key="1">
    <citation type="journal article" date="2018" name="Sci. Rep.">
        <title>Genomic signatures of local adaptation to the degree of environmental predictability in rotifers.</title>
        <authorList>
            <person name="Franch-Gras L."/>
            <person name="Hahn C."/>
            <person name="Garcia-Roger E.M."/>
            <person name="Carmona M.J."/>
            <person name="Serra M."/>
            <person name="Gomez A."/>
        </authorList>
    </citation>
    <scope>NUCLEOTIDE SEQUENCE [LARGE SCALE GENOMIC DNA]</scope>
    <source>
        <strain evidence="2">HYR1</strain>
    </source>
</reference>
<evidence type="ECO:0000313" key="2">
    <source>
        <dbReference type="EMBL" id="RNA24455.1"/>
    </source>
</evidence>